<sequence>GLPYIYRPPESLELKDDEFIDGRYFDLWSYGIMAFELLNAFHIARSHGYRYLCKEARYASLKFALQGNAEIIAQVYTSAKNLNRFQRLKLMYNVARK</sequence>
<gene>
    <name evidence="1" type="ORF">AVEN_139687_1</name>
</gene>
<protein>
    <recommendedName>
        <fullName evidence="3">Protein kinase domain-containing protein</fullName>
    </recommendedName>
</protein>
<proteinExistence type="predicted"/>
<dbReference type="Proteomes" id="UP000499080">
    <property type="component" value="Unassembled WGS sequence"/>
</dbReference>
<dbReference type="EMBL" id="BGPR01139018">
    <property type="protein sequence ID" value="GBN63454.1"/>
    <property type="molecule type" value="Genomic_DNA"/>
</dbReference>
<dbReference type="SUPFAM" id="SSF56112">
    <property type="entry name" value="Protein kinase-like (PK-like)"/>
    <property type="match status" value="1"/>
</dbReference>
<accession>A0A4Y2QJG3</accession>
<dbReference type="AlphaFoldDB" id="A0A4Y2QJG3"/>
<keyword evidence="2" id="KW-1185">Reference proteome</keyword>
<dbReference type="InterPro" id="IPR011009">
    <property type="entry name" value="Kinase-like_dom_sf"/>
</dbReference>
<name>A0A4Y2QJG3_ARAVE</name>
<evidence type="ECO:0000313" key="1">
    <source>
        <dbReference type="EMBL" id="GBN63454.1"/>
    </source>
</evidence>
<evidence type="ECO:0008006" key="3">
    <source>
        <dbReference type="Google" id="ProtNLM"/>
    </source>
</evidence>
<feature type="non-terminal residue" evidence="1">
    <location>
        <position position="1"/>
    </location>
</feature>
<evidence type="ECO:0000313" key="2">
    <source>
        <dbReference type="Proteomes" id="UP000499080"/>
    </source>
</evidence>
<reference evidence="1 2" key="1">
    <citation type="journal article" date="2019" name="Sci. Rep.">
        <title>Orb-weaving spider Araneus ventricosus genome elucidates the spidroin gene catalogue.</title>
        <authorList>
            <person name="Kono N."/>
            <person name="Nakamura H."/>
            <person name="Ohtoshi R."/>
            <person name="Moran D.A.P."/>
            <person name="Shinohara A."/>
            <person name="Yoshida Y."/>
            <person name="Fujiwara M."/>
            <person name="Mori M."/>
            <person name="Tomita M."/>
            <person name="Arakawa K."/>
        </authorList>
    </citation>
    <scope>NUCLEOTIDE SEQUENCE [LARGE SCALE GENOMIC DNA]</scope>
</reference>
<organism evidence="1 2">
    <name type="scientific">Araneus ventricosus</name>
    <name type="common">Orbweaver spider</name>
    <name type="synonym">Epeira ventricosa</name>
    <dbReference type="NCBI Taxonomy" id="182803"/>
    <lineage>
        <taxon>Eukaryota</taxon>
        <taxon>Metazoa</taxon>
        <taxon>Ecdysozoa</taxon>
        <taxon>Arthropoda</taxon>
        <taxon>Chelicerata</taxon>
        <taxon>Arachnida</taxon>
        <taxon>Araneae</taxon>
        <taxon>Araneomorphae</taxon>
        <taxon>Entelegynae</taxon>
        <taxon>Araneoidea</taxon>
        <taxon>Araneidae</taxon>
        <taxon>Araneus</taxon>
    </lineage>
</organism>
<comment type="caution">
    <text evidence="1">The sequence shown here is derived from an EMBL/GenBank/DDBJ whole genome shotgun (WGS) entry which is preliminary data.</text>
</comment>